<dbReference type="Proteomes" id="UP000186074">
    <property type="component" value="Chromosome"/>
</dbReference>
<evidence type="ECO:0000259" key="3">
    <source>
        <dbReference type="Pfam" id="PF08212"/>
    </source>
</evidence>
<dbReference type="PRINTS" id="PR01171">
    <property type="entry name" value="BCTLIPOCALIN"/>
</dbReference>
<keyword evidence="5" id="KW-1185">Reference proteome</keyword>
<dbReference type="KEGG" id="alp:LPB137_01380"/>
<organism evidence="4 5">
    <name type="scientific">Poseidonibacter parvus</name>
    <dbReference type="NCBI Taxonomy" id="1850254"/>
    <lineage>
        <taxon>Bacteria</taxon>
        <taxon>Pseudomonadati</taxon>
        <taxon>Campylobacterota</taxon>
        <taxon>Epsilonproteobacteria</taxon>
        <taxon>Campylobacterales</taxon>
        <taxon>Arcobacteraceae</taxon>
        <taxon>Poseidonibacter</taxon>
    </lineage>
</organism>
<dbReference type="AlphaFoldDB" id="A0A1P8KQV7"/>
<evidence type="ECO:0000256" key="2">
    <source>
        <dbReference type="PIRNR" id="PIRNR036893"/>
    </source>
</evidence>
<dbReference type="PIRSF" id="PIRSF036893">
    <property type="entry name" value="Lipocalin_ApoD"/>
    <property type="match status" value="1"/>
</dbReference>
<dbReference type="STRING" id="1850254.LPB137_01380"/>
<evidence type="ECO:0000313" key="4">
    <source>
        <dbReference type="EMBL" id="APW66903.1"/>
    </source>
</evidence>
<dbReference type="InterPro" id="IPR012674">
    <property type="entry name" value="Calycin"/>
</dbReference>
<dbReference type="SUPFAM" id="SSF50814">
    <property type="entry name" value="Lipocalins"/>
    <property type="match status" value="1"/>
</dbReference>
<dbReference type="PANTHER" id="PTHR10612">
    <property type="entry name" value="APOLIPOPROTEIN D"/>
    <property type="match status" value="1"/>
</dbReference>
<proteinExistence type="inferred from homology"/>
<dbReference type="InterPro" id="IPR047202">
    <property type="entry name" value="Lipocalin_Blc-like_dom"/>
</dbReference>
<dbReference type="PANTHER" id="PTHR10612:SF34">
    <property type="entry name" value="APOLIPOPROTEIN D"/>
    <property type="match status" value="1"/>
</dbReference>
<dbReference type="GO" id="GO:0006950">
    <property type="term" value="P:response to stress"/>
    <property type="evidence" value="ECO:0007669"/>
    <property type="project" value="UniProtKB-ARBA"/>
</dbReference>
<dbReference type="EMBL" id="CP019070">
    <property type="protein sequence ID" value="APW66903.1"/>
    <property type="molecule type" value="Genomic_DNA"/>
</dbReference>
<protein>
    <recommendedName>
        <fullName evidence="3">Lipocalin/cytosolic fatty-acid binding domain-containing protein</fullName>
    </recommendedName>
</protein>
<name>A0A1P8KQV7_9BACT</name>
<sequence>MVITQTPYVLAKAPAPVNYLNAKQFSGLWYEIARTYNDFEKDCVGSTVEYKHVEPLKYEIINKCFKNTFDGKIIEYNGTAKPSNGKDMSEIDMTYFWVFTKEYRIINLDENYEWAVVSDIDMKTLWIINRKPFMKKEKLDNIVASLDKHMDTSKLIYTPHKKKED</sequence>
<evidence type="ECO:0000313" key="5">
    <source>
        <dbReference type="Proteomes" id="UP000186074"/>
    </source>
</evidence>
<dbReference type="InterPro" id="IPR000566">
    <property type="entry name" value="Lipocln_cytosolic_FA-bd_dom"/>
</dbReference>
<comment type="similarity">
    <text evidence="1 2">Belongs to the calycin superfamily. Lipocalin family.</text>
</comment>
<accession>A0A1P8KQV7</accession>
<dbReference type="Pfam" id="PF08212">
    <property type="entry name" value="Lipocalin_2"/>
    <property type="match status" value="1"/>
</dbReference>
<dbReference type="OrthoDB" id="5343851at2"/>
<dbReference type="Gene3D" id="2.40.128.20">
    <property type="match status" value="1"/>
</dbReference>
<reference evidence="4 5" key="1">
    <citation type="submission" date="2017-01" db="EMBL/GenBank/DDBJ databases">
        <title>Genome sequencing of Arcobacter sp. LPB0137.</title>
        <authorList>
            <person name="Lee G.-W."/>
            <person name="Yi H."/>
        </authorList>
    </citation>
    <scope>NUCLEOTIDE SEQUENCE [LARGE SCALE GENOMIC DNA]</scope>
    <source>
        <strain evidence="4 5">LPB0137</strain>
    </source>
</reference>
<dbReference type="CDD" id="cd19438">
    <property type="entry name" value="lipocalin_Blc-like"/>
    <property type="match status" value="1"/>
</dbReference>
<dbReference type="InterPro" id="IPR002446">
    <property type="entry name" value="Lipocalin_bac"/>
</dbReference>
<feature type="domain" description="Lipocalin/cytosolic fatty-acid binding" evidence="3">
    <location>
        <begin position="21"/>
        <end position="159"/>
    </location>
</feature>
<dbReference type="InterPro" id="IPR022271">
    <property type="entry name" value="Lipocalin_ApoD"/>
</dbReference>
<gene>
    <name evidence="4" type="ORF">LPB137_01380</name>
</gene>
<evidence type="ECO:0000256" key="1">
    <source>
        <dbReference type="ARBA" id="ARBA00006889"/>
    </source>
</evidence>